<evidence type="ECO:0000313" key="1">
    <source>
        <dbReference type="EMBL" id="RDX84151.1"/>
    </source>
</evidence>
<dbReference type="EMBL" id="QJKJ01007134">
    <property type="protein sequence ID" value="RDX84151.1"/>
    <property type="molecule type" value="Genomic_DNA"/>
</dbReference>
<gene>
    <name evidence="1" type="ORF">CR513_34843</name>
</gene>
<protein>
    <submittedName>
        <fullName evidence="1">Uncharacterized protein</fullName>
    </submittedName>
</protein>
<organism evidence="1 2">
    <name type="scientific">Mucuna pruriens</name>
    <name type="common">Velvet bean</name>
    <name type="synonym">Dolichos pruriens</name>
    <dbReference type="NCBI Taxonomy" id="157652"/>
    <lineage>
        <taxon>Eukaryota</taxon>
        <taxon>Viridiplantae</taxon>
        <taxon>Streptophyta</taxon>
        <taxon>Embryophyta</taxon>
        <taxon>Tracheophyta</taxon>
        <taxon>Spermatophyta</taxon>
        <taxon>Magnoliopsida</taxon>
        <taxon>eudicotyledons</taxon>
        <taxon>Gunneridae</taxon>
        <taxon>Pentapetalae</taxon>
        <taxon>rosids</taxon>
        <taxon>fabids</taxon>
        <taxon>Fabales</taxon>
        <taxon>Fabaceae</taxon>
        <taxon>Papilionoideae</taxon>
        <taxon>50 kb inversion clade</taxon>
        <taxon>NPAAA clade</taxon>
        <taxon>indigoferoid/millettioid clade</taxon>
        <taxon>Phaseoleae</taxon>
        <taxon>Mucuna</taxon>
    </lineage>
</organism>
<feature type="non-terminal residue" evidence="1">
    <location>
        <position position="1"/>
    </location>
</feature>
<proteinExistence type="predicted"/>
<dbReference type="AlphaFoldDB" id="A0A371G0U0"/>
<accession>A0A371G0U0</accession>
<sequence length="61" mass="7290">MNMMDVSCLMIGVKYLKIPKWVWAINNQRGYLTIHVSFSPAPQCWLVCDQNSWLRKQRGWF</sequence>
<reference evidence="1" key="1">
    <citation type="submission" date="2018-05" db="EMBL/GenBank/DDBJ databases">
        <title>Draft genome of Mucuna pruriens seed.</title>
        <authorList>
            <person name="Nnadi N.E."/>
            <person name="Vos R."/>
            <person name="Hasami M.H."/>
            <person name="Devisetty U.K."/>
            <person name="Aguiy J.C."/>
        </authorList>
    </citation>
    <scope>NUCLEOTIDE SEQUENCE [LARGE SCALE GENOMIC DNA]</scope>
    <source>
        <strain evidence="1">JCA_2017</strain>
    </source>
</reference>
<keyword evidence="2" id="KW-1185">Reference proteome</keyword>
<comment type="caution">
    <text evidence="1">The sequence shown here is derived from an EMBL/GenBank/DDBJ whole genome shotgun (WGS) entry which is preliminary data.</text>
</comment>
<evidence type="ECO:0000313" key="2">
    <source>
        <dbReference type="Proteomes" id="UP000257109"/>
    </source>
</evidence>
<name>A0A371G0U0_MUCPR</name>
<dbReference type="Proteomes" id="UP000257109">
    <property type="component" value="Unassembled WGS sequence"/>
</dbReference>